<reference evidence="9 10" key="1">
    <citation type="submission" date="2021-06" db="EMBL/GenBank/DDBJ databases">
        <title>Updating the genus Pseudomonas: Description of 43 new species and partition of the Pseudomonas putida group.</title>
        <authorList>
            <person name="Girard L."/>
            <person name="Lood C."/>
            <person name="Vandamme P."/>
            <person name="Rokni-Zadeh H."/>
            <person name="Van Noort V."/>
            <person name="Hofte M."/>
            <person name="Lavigne R."/>
            <person name="De Mot R."/>
        </authorList>
    </citation>
    <scope>NUCLEOTIDE SEQUENCE [LARGE SCALE GENOMIC DNA]</scope>
    <source>
        <strain evidence="9 10">COR58</strain>
    </source>
</reference>
<evidence type="ECO:0000256" key="5">
    <source>
        <dbReference type="ARBA" id="ARBA00023237"/>
    </source>
</evidence>
<dbReference type="PANTHER" id="PTHR30046:SF2">
    <property type="entry name" value="YOP PROTEINS TRANSLOCATION LIPOPROTEIN J"/>
    <property type="match status" value="1"/>
</dbReference>
<evidence type="ECO:0000256" key="6">
    <source>
        <dbReference type="ARBA" id="ARBA00023288"/>
    </source>
</evidence>
<dbReference type="Pfam" id="PF01514">
    <property type="entry name" value="YscJ_FliF"/>
    <property type="match status" value="1"/>
</dbReference>
<dbReference type="PROSITE" id="PS51257">
    <property type="entry name" value="PROKAR_LIPOPROTEIN"/>
    <property type="match status" value="1"/>
</dbReference>
<dbReference type="InterPro" id="IPR003282">
    <property type="entry name" value="T3SS_SctJ"/>
</dbReference>
<dbReference type="Proteomes" id="UP000765224">
    <property type="component" value="Unassembled WGS sequence"/>
</dbReference>
<keyword evidence="7" id="KW-0812">Transmembrane</keyword>
<protein>
    <recommendedName>
        <fullName evidence="7">Lipoprotein</fullName>
    </recommendedName>
</protein>
<evidence type="ECO:0000313" key="10">
    <source>
        <dbReference type="Proteomes" id="UP000765224"/>
    </source>
</evidence>
<evidence type="ECO:0000259" key="8">
    <source>
        <dbReference type="Pfam" id="PF01514"/>
    </source>
</evidence>
<feature type="domain" description="Flagellar M-ring N-terminal" evidence="8">
    <location>
        <begin position="25"/>
        <end position="180"/>
    </location>
</feature>
<keyword evidence="10" id="KW-1185">Reference proteome</keyword>
<gene>
    <name evidence="9" type="primary">sctJ</name>
    <name evidence="9" type="ORF">KVG96_10950</name>
</gene>
<accession>A0ABS6PDD0</accession>
<dbReference type="InterPro" id="IPR043427">
    <property type="entry name" value="YscJ/FliF"/>
</dbReference>
<dbReference type="NCBIfam" id="TIGR02544">
    <property type="entry name" value="III_secr_YscJ"/>
    <property type="match status" value="1"/>
</dbReference>
<dbReference type="PANTHER" id="PTHR30046">
    <property type="entry name" value="FLAGELLAR M-RING PROTEIN"/>
    <property type="match status" value="1"/>
</dbReference>
<keyword evidence="6 7" id="KW-0449">Lipoprotein</keyword>
<comment type="caution">
    <text evidence="9">The sequence shown here is derived from an EMBL/GenBank/DDBJ whole genome shotgun (WGS) entry which is preliminary data.</text>
</comment>
<proteinExistence type="inferred from homology"/>
<comment type="subcellular location">
    <subcellularLocation>
        <location evidence="1">Cell outer membrane</location>
        <topology evidence="1">Lipid-anchor</topology>
    </subcellularLocation>
</comment>
<keyword evidence="4 7" id="KW-0564">Palmitate</keyword>
<evidence type="ECO:0000256" key="2">
    <source>
        <dbReference type="ARBA" id="ARBA00009509"/>
    </source>
</evidence>
<dbReference type="EMBL" id="JAHSTS010000001">
    <property type="protein sequence ID" value="MBV4458470.1"/>
    <property type="molecule type" value="Genomic_DNA"/>
</dbReference>
<keyword evidence="7" id="KW-0472">Membrane</keyword>
<dbReference type="RefSeq" id="WP_217892061.1">
    <property type="nucleotide sequence ID" value="NZ_JAHSTS010000001.1"/>
</dbReference>
<evidence type="ECO:0000256" key="4">
    <source>
        <dbReference type="ARBA" id="ARBA00023139"/>
    </source>
</evidence>
<keyword evidence="7" id="KW-1133">Transmembrane helix</keyword>
<comment type="similarity">
    <text evidence="2 7">Belongs to the YscJ lipoprotein family.</text>
</comment>
<keyword evidence="3 7" id="KW-0732">Signal</keyword>
<sequence length="264" mass="28630">MHPKVFGPLAAVLMVLLLAGCGERMELHRDLSEQDANEVLAELAGKDIDAQKRLDKNGVAVLVASRDISRAVRALEAVGLPRRSRSSLGEVFRKEGVISSPLEERARYLYALSQELEQTLSQIDGVVVARVHVVLPERIAPGEPVQPASAAVFIKHRAELDPDSVLPRIRRMVASSIPGIGGADDKKLAVVFVPAQGYRETVETVTVGPFTLTRERWRFWQWLLGLCAVAGALLVAGLFTLNPHWRRRLGNVAGGGKNASSGPA</sequence>
<feature type="transmembrane region" description="Helical" evidence="7">
    <location>
        <begin position="219"/>
        <end position="241"/>
    </location>
</feature>
<evidence type="ECO:0000313" key="9">
    <source>
        <dbReference type="EMBL" id="MBV4458470.1"/>
    </source>
</evidence>
<evidence type="ECO:0000256" key="1">
    <source>
        <dbReference type="ARBA" id="ARBA00004459"/>
    </source>
</evidence>
<evidence type="ECO:0000256" key="3">
    <source>
        <dbReference type="ARBA" id="ARBA00022729"/>
    </source>
</evidence>
<evidence type="ECO:0000256" key="7">
    <source>
        <dbReference type="RuleBase" id="RU364102"/>
    </source>
</evidence>
<dbReference type="InterPro" id="IPR006182">
    <property type="entry name" value="FliF_N_dom"/>
</dbReference>
<organism evidence="9 10">
    <name type="scientific">Pseudomonas ekonensis</name>
    <dbReference type="NCBI Taxonomy" id="2842353"/>
    <lineage>
        <taxon>Bacteria</taxon>
        <taxon>Pseudomonadati</taxon>
        <taxon>Pseudomonadota</taxon>
        <taxon>Gammaproteobacteria</taxon>
        <taxon>Pseudomonadales</taxon>
        <taxon>Pseudomonadaceae</taxon>
        <taxon>Pseudomonas</taxon>
    </lineage>
</organism>
<keyword evidence="5 7" id="KW-0998">Cell outer membrane</keyword>
<name>A0ABS6PDD0_9PSED</name>